<sequence length="244" mass="28210">MPVVEADPFRGNHRLKWSKTARSLPEPTSARRVLISREKTFLSVDELDDLPLNIPYRLPRIDTPREMKRPDMFKMEHDQQLWSRYGFEENIKIPGDLVPTVRMLNPPQTYAQAERQLNLAVPKFKNAQITPTVRPIHWTTPAKDFDDVQFYKNMITNPRSKAPAPAEVEAVRPEPSPSPISRCESPAKSVKSIHWMLGSTKHPLFDNKGRSRNQGPFSREFTVTCVAPTNWMRMKWGRSRTTVH</sequence>
<keyword evidence="3" id="KW-1185">Reference proteome</keyword>
<feature type="region of interest" description="Disordered" evidence="1">
    <location>
        <begin position="161"/>
        <end position="185"/>
    </location>
</feature>
<evidence type="ECO:0000256" key="1">
    <source>
        <dbReference type="SAM" id="MobiDB-lite"/>
    </source>
</evidence>
<name>A0AA88XCR3_PINIB</name>
<evidence type="ECO:0000313" key="2">
    <source>
        <dbReference type="EMBL" id="KAK3082928.1"/>
    </source>
</evidence>
<comment type="caution">
    <text evidence="2">The sequence shown here is derived from an EMBL/GenBank/DDBJ whole genome shotgun (WGS) entry which is preliminary data.</text>
</comment>
<evidence type="ECO:0000313" key="3">
    <source>
        <dbReference type="Proteomes" id="UP001186944"/>
    </source>
</evidence>
<organism evidence="2 3">
    <name type="scientific">Pinctada imbricata</name>
    <name type="common">Atlantic pearl-oyster</name>
    <name type="synonym">Pinctada martensii</name>
    <dbReference type="NCBI Taxonomy" id="66713"/>
    <lineage>
        <taxon>Eukaryota</taxon>
        <taxon>Metazoa</taxon>
        <taxon>Spiralia</taxon>
        <taxon>Lophotrochozoa</taxon>
        <taxon>Mollusca</taxon>
        <taxon>Bivalvia</taxon>
        <taxon>Autobranchia</taxon>
        <taxon>Pteriomorphia</taxon>
        <taxon>Pterioida</taxon>
        <taxon>Pterioidea</taxon>
        <taxon>Pteriidae</taxon>
        <taxon>Pinctada</taxon>
    </lineage>
</organism>
<dbReference type="Proteomes" id="UP001186944">
    <property type="component" value="Unassembled WGS sequence"/>
</dbReference>
<gene>
    <name evidence="2" type="ORF">FSP39_009274</name>
</gene>
<dbReference type="AlphaFoldDB" id="A0AA88XCR3"/>
<protein>
    <submittedName>
        <fullName evidence="2">Uncharacterized protein</fullName>
    </submittedName>
</protein>
<proteinExistence type="predicted"/>
<accession>A0AA88XCR3</accession>
<reference evidence="2" key="1">
    <citation type="submission" date="2019-08" db="EMBL/GenBank/DDBJ databases">
        <title>The improved chromosome-level genome for the pearl oyster Pinctada fucata martensii using PacBio sequencing and Hi-C.</title>
        <authorList>
            <person name="Zheng Z."/>
        </authorList>
    </citation>
    <scope>NUCLEOTIDE SEQUENCE</scope>
    <source>
        <strain evidence="2">ZZ-2019</strain>
        <tissue evidence="2">Adductor muscle</tissue>
    </source>
</reference>
<dbReference type="EMBL" id="VSWD01000014">
    <property type="protein sequence ID" value="KAK3082928.1"/>
    <property type="molecule type" value="Genomic_DNA"/>
</dbReference>